<accession>A0A5B8TDU8</accession>
<protein>
    <submittedName>
        <fullName evidence="5">Uncharacterized protein</fullName>
    </submittedName>
</protein>
<keyword evidence="3" id="KW-0238">DNA-binding</keyword>
<dbReference type="Proteomes" id="UP000321772">
    <property type="component" value="Chromosome"/>
</dbReference>
<dbReference type="InterPro" id="IPR005650">
    <property type="entry name" value="BlaI_family"/>
</dbReference>
<evidence type="ECO:0000313" key="5">
    <source>
        <dbReference type="EMBL" id="QEA51998.1"/>
    </source>
</evidence>
<dbReference type="GO" id="GO:0003677">
    <property type="term" value="F:DNA binding"/>
    <property type="evidence" value="ECO:0007669"/>
    <property type="project" value="UniProtKB-KW"/>
</dbReference>
<evidence type="ECO:0000256" key="1">
    <source>
        <dbReference type="ARBA" id="ARBA00011046"/>
    </source>
</evidence>
<dbReference type="SUPFAM" id="SSF46785">
    <property type="entry name" value="Winged helix' DNA-binding domain"/>
    <property type="match status" value="1"/>
</dbReference>
<dbReference type="EMBL" id="CP042392">
    <property type="protein sequence ID" value="QEA51998.1"/>
    <property type="molecule type" value="Genomic_DNA"/>
</dbReference>
<comment type="similarity">
    <text evidence="1">Belongs to the BlaI transcriptional regulatory family.</text>
</comment>
<evidence type="ECO:0000256" key="4">
    <source>
        <dbReference type="ARBA" id="ARBA00023163"/>
    </source>
</evidence>
<dbReference type="InterPro" id="IPR036390">
    <property type="entry name" value="WH_DNA-bd_sf"/>
</dbReference>
<keyword evidence="2" id="KW-0805">Transcription regulation</keyword>
<name>A0A5B8TDU8_9LACO</name>
<evidence type="ECO:0000256" key="3">
    <source>
        <dbReference type="ARBA" id="ARBA00023125"/>
    </source>
</evidence>
<dbReference type="Pfam" id="PF03965">
    <property type="entry name" value="Penicillinase_R"/>
    <property type="match status" value="1"/>
</dbReference>
<gene>
    <name evidence="5" type="ORF">FGL77_00735</name>
</gene>
<reference evidence="5 6" key="1">
    <citation type="submission" date="2019-06" db="EMBL/GenBank/DDBJ databases">
        <title>Genome analyses of bacteria isolated from kimchi.</title>
        <authorList>
            <person name="Lee S."/>
            <person name="Ahn S."/>
            <person name="Roh S."/>
        </authorList>
    </citation>
    <scope>NUCLEOTIDE SEQUENCE [LARGE SCALE GENOMIC DNA]</scope>
    <source>
        <strain evidence="5 6">CBA3616</strain>
    </source>
</reference>
<dbReference type="AlphaFoldDB" id="A0A5B8TDU8"/>
<evidence type="ECO:0000256" key="2">
    <source>
        <dbReference type="ARBA" id="ARBA00023015"/>
    </source>
</evidence>
<dbReference type="Gene3D" id="1.10.10.10">
    <property type="entry name" value="Winged helix-like DNA-binding domain superfamily/Winged helix DNA-binding domain"/>
    <property type="match status" value="1"/>
</dbReference>
<keyword evidence="4" id="KW-0804">Transcription</keyword>
<organism evidence="5 6">
    <name type="scientific">Loigolactobacillus coryniformis</name>
    <dbReference type="NCBI Taxonomy" id="1610"/>
    <lineage>
        <taxon>Bacteria</taxon>
        <taxon>Bacillati</taxon>
        <taxon>Bacillota</taxon>
        <taxon>Bacilli</taxon>
        <taxon>Lactobacillales</taxon>
        <taxon>Lactobacillaceae</taxon>
        <taxon>Loigolactobacillus</taxon>
    </lineage>
</organism>
<sequence length="133" mass="15635">MEVIILLDHEVKDNCIGCVTNAEYEILRIIWHYPGISTKDIYQAIRRRQTWRPSTVKTLLFRLVSKSLVTKDTYYHQAHYYAQYSESIVVSVFIQRLLSRRETLSPEEFLVLVEANLQEGQTDDGELKINEKN</sequence>
<dbReference type="GO" id="GO:0045892">
    <property type="term" value="P:negative regulation of DNA-templated transcription"/>
    <property type="evidence" value="ECO:0007669"/>
    <property type="project" value="InterPro"/>
</dbReference>
<proteinExistence type="inferred from homology"/>
<evidence type="ECO:0000313" key="6">
    <source>
        <dbReference type="Proteomes" id="UP000321772"/>
    </source>
</evidence>
<dbReference type="InterPro" id="IPR036388">
    <property type="entry name" value="WH-like_DNA-bd_sf"/>
</dbReference>